<dbReference type="SUPFAM" id="SSF52540">
    <property type="entry name" value="P-loop containing nucleoside triphosphate hydrolases"/>
    <property type="match status" value="1"/>
</dbReference>
<dbReference type="GO" id="GO:0004386">
    <property type="term" value="F:helicase activity"/>
    <property type="evidence" value="ECO:0007669"/>
    <property type="project" value="UniProtKB-KW"/>
</dbReference>
<evidence type="ECO:0000256" key="4">
    <source>
        <dbReference type="ARBA" id="ARBA00022840"/>
    </source>
</evidence>
<dbReference type="CDD" id="cd00268">
    <property type="entry name" value="DEADc"/>
    <property type="match status" value="1"/>
</dbReference>
<evidence type="ECO:0000259" key="9">
    <source>
        <dbReference type="PROSITE" id="PS51192"/>
    </source>
</evidence>
<evidence type="ECO:0000313" key="13">
    <source>
        <dbReference type="Proteomes" id="UP001499951"/>
    </source>
</evidence>
<dbReference type="Gene3D" id="3.40.50.300">
    <property type="entry name" value="P-loop containing nucleotide triphosphate hydrolases"/>
    <property type="match status" value="2"/>
</dbReference>
<protein>
    <submittedName>
        <fullName evidence="12">DEAD/DEAH box helicase</fullName>
    </submittedName>
</protein>
<dbReference type="InterPro" id="IPR044742">
    <property type="entry name" value="DEAD/DEAH_RhlB"/>
</dbReference>
<keyword evidence="2 7" id="KW-0378">Hydrolase</keyword>
<keyword evidence="1 7" id="KW-0547">Nucleotide-binding</keyword>
<evidence type="ECO:0000256" key="8">
    <source>
        <dbReference type="SAM" id="MobiDB-lite"/>
    </source>
</evidence>
<evidence type="ECO:0000256" key="7">
    <source>
        <dbReference type="RuleBase" id="RU000492"/>
    </source>
</evidence>
<evidence type="ECO:0000256" key="2">
    <source>
        <dbReference type="ARBA" id="ARBA00022801"/>
    </source>
</evidence>
<dbReference type="InterPro" id="IPR000629">
    <property type="entry name" value="RNA-helicase_DEAD-box_CS"/>
</dbReference>
<sequence>MPPPSLPEEVQNNSVAEVAAEPATIEPTPEAESGFVGLGLSDDLLRAVHEAGYRTPTPIQAEGIPHVMARRDIIGIAQTGTGKTASFTLPMIEMLARGRAKARMPRSLILEPTRELAAQVAESFEKYGKYNKLSMALLIGGTSFDEQDRKIDRGVDVLIATPGRLLDHFERGKLMMTQVQLLVIDEADRMLDMGFIPDVERICKMLPFTRQTLFYSATMPAEIRRLTEQFLSNPVRVEVARPATTADNIKQELVQVPNDEWAKREALRTLIKEAGEITNAIVFCNKKHTVDIVAKSLSKHGFNAAPLHGDLDQSVRTRTLDGFRSGEITILVASDVAARGLDIPAVSHVFNFDVPYHCDDYVHRVGRTGRAGRSGEAYMLVTSSDGKYVEAIEKLTKTKLTSRSIDGLAEQVRERPPREKFRDGRGERGRGRDRDRRHGDHRDRPVKPHGQVASMEPVKPVEESKPVAQQPRPEPQHRESQHREPQRPARPDHRQDFRAQQNRPEPAKKQEPVHYAQAFKKSSAPRVEVTPVDASQLPAFLLRPVKLPKTPEKKTVEKKTAEKPVEKPVEKAAEKTAEKKPRAPRKKAAKKAEPDAV</sequence>
<evidence type="ECO:0000256" key="3">
    <source>
        <dbReference type="ARBA" id="ARBA00022806"/>
    </source>
</evidence>
<dbReference type="InterPro" id="IPR050079">
    <property type="entry name" value="DEAD_box_RNA_helicase"/>
</dbReference>
<keyword evidence="13" id="KW-1185">Reference proteome</keyword>
<dbReference type="InterPro" id="IPR001650">
    <property type="entry name" value="Helicase_C-like"/>
</dbReference>
<evidence type="ECO:0000256" key="5">
    <source>
        <dbReference type="ARBA" id="ARBA00038437"/>
    </source>
</evidence>
<dbReference type="InterPro" id="IPR014014">
    <property type="entry name" value="RNA_helicase_DEAD_Q_motif"/>
</dbReference>
<dbReference type="PROSITE" id="PS51195">
    <property type="entry name" value="Q_MOTIF"/>
    <property type="match status" value="1"/>
</dbReference>
<accession>A0ABP3QAX6</accession>
<feature type="compositionally biased region" description="Basic and acidic residues" evidence="8">
    <location>
        <begin position="411"/>
        <end position="446"/>
    </location>
</feature>
<feature type="domain" description="Helicase C-terminal" evidence="10">
    <location>
        <begin position="248"/>
        <end position="416"/>
    </location>
</feature>
<proteinExistence type="inferred from homology"/>
<dbReference type="PANTHER" id="PTHR47959">
    <property type="entry name" value="ATP-DEPENDENT RNA HELICASE RHLE-RELATED"/>
    <property type="match status" value="1"/>
</dbReference>
<dbReference type="PROSITE" id="PS51192">
    <property type="entry name" value="HELICASE_ATP_BIND_1"/>
    <property type="match status" value="1"/>
</dbReference>
<dbReference type="Proteomes" id="UP001499951">
    <property type="component" value="Unassembled WGS sequence"/>
</dbReference>
<reference evidence="13" key="1">
    <citation type="journal article" date="2019" name="Int. J. Syst. Evol. Microbiol.">
        <title>The Global Catalogue of Microorganisms (GCM) 10K type strain sequencing project: providing services to taxonomists for standard genome sequencing and annotation.</title>
        <authorList>
            <consortium name="The Broad Institute Genomics Platform"/>
            <consortium name="The Broad Institute Genome Sequencing Center for Infectious Disease"/>
            <person name="Wu L."/>
            <person name="Ma J."/>
        </authorList>
    </citation>
    <scope>NUCLEOTIDE SEQUENCE [LARGE SCALE GENOMIC DNA]</scope>
    <source>
        <strain evidence="13">JCM 15089</strain>
    </source>
</reference>
<dbReference type="InterPro" id="IPR011545">
    <property type="entry name" value="DEAD/DEAH_box_helicase_dom"/>
</dbReference>
<dbReference type="PANTHER" id="PTHR47959:SF13">
    <property type="entry name" value="ATP-DEPENDENT RNA HELICASE RHLE"/>
    <property type="match status" value="1"/>
</dbReference>
<feature type="domain" description="Helicase ATP-binding" evidence="9">
    <location>
        <begin position="64"/>
        <end position="237"/>
    </location>
</feature>
<feature type="region of interest" description="Disordered" evidence="8">
    <location>
        <begin position="407"/>
        <end position="530"/>
    </location>
</feature>
<dbReference type="CDD" id="cd18787">
    <property type="entry name" value="SF2_C_DEAD"/>
    <property type="match status" value="1"/>
</dbReference>
<feature type="compositionally biased region" description="Basic and acidic residues" evidence="8">
    <location>
        <begin position="549"/>
        <end position="581"/>
    </location>
</feature>
<evidence type="ECO:0000259" key="10">
    <source>
        <dbReference type="PROSITE" id="PS51194"/>
    </source>
</evidence>
<evidence type="ECO:0000256" key="6">
    <source>
        <dbReference type="PROSITE-ProRule" id="PRU00552"/>
    </source>
</evidence>
<evidence type="ECO:0000313" key="12">
    <source>
        <dbReference type="EMBL" id="GAA0585037.1"/>
    </source>
</evidence>
<dbReference type="PROSITE" id="PS51194">
    <property type="entry name" value="HELICASE_CTER"/>
    <property type="match status" value="1"/>
</dbReference>
<dbReference type="PROSITE" id="PS00039">
    <property type="entry name" value="DEAD_ATP_HELICASE"/>
    <property type="match status" value="1"/>
</dbReference>
<gene>
    <name evidence="12" type="ORF">GCM10008942_37420</name>
</gene>
<keyword evidence="4 7" id="KW-0067">ATP-binding</keyword>
<organism evidence="12 13">
    <name type="scientific">Rhizomicrobium electricum</name>
    <dbReference type="NCBI Taxonomy" id="480070"/>
    <lineage>
        <taxon>Bacteria</taxon>
        <taxon>Pseudomonadati</taxon>
        <taxon>Pseudomonadota</taxon>
        <taxon>Alphaproteobacteria</taxon>
        <taxon>Micropepsales</taxon>
        <taxon>Micropepsaceae</taxon>
        <taxon>Rhizomicrobium</taxon>
    </lineage>
</organism>
<dbReference type="Pfam" id="PF00271">
    <property type="entry name" value="Helicase_C"/>
    <property type="match status" value="1"/>
</dbReference>
<feature type="region of interest" description="Disordered" evidence="8">
    <location>
        <begin position="546"/>
        <end position="597"/>
    </location>
</feature>
<comment type="caution">
    <text evidence="12">The sequence shown here is derived from an EMBL/GenBank/DDBJ whole genome shotgun (WGS) entry which is preliminary data.</text>
</comment>
<feature type="short sequence motif" description="Q motif" evidence="6">
    <location>
        <begin position="33"/>
        <end position="61"/>
    </location>
</feature>
<dbReference type="InterPro" id="IPR027417">
    <property type="entry name" value="P-loop_NTPase"/>
</dbReference>
<dbReference type="InterPro" id="IPR014001">
    <property type="entry name" value="Helicase_ATP-bd"/>
</dbReference>
<dbReference type="Pfam" id="PF00270">
    <property type="entry name" value="DEAD"/>
    <property type="match status" value="1"/>
</dbReference>
<keyword evidence="3 7" id="KW-0347">Helicase</keyword>
<feature type="compositionally biased region" description="Basic and acidic residues" evidence="8">
    <location>
        <begin position="474"/>
        <end position="497"/>
    </location>
</feature>
<comment type="similarity">
    <text evidence="5 7">Belongs to the DEAD box helicase family.</text>
</comment>
<dbReference type="SMART" id="SM00487">
    <property type="entry name" value="DEXDc"/>
    <property type="match status" value="1"/>
</dbReference>
<dbReference type="EMBL" id="BAAADD010000011">
    <property type="protein sequence ID" value="GAA0585037.1"/>
    <property type="molecule type" value="Genomic_DNA"/>
</dbReference>
<evidence type="ECO:0000259" key="11">
    <source>
        <dbReference type="PROSITE" id="PS51195"/>
    </source>
</evidence>
<dbReference type="SMART" id="SM00490">
    <property type="entry name" value="HELICc"/>
    <property type="match status" value="1"/>
</dbReference>
<evidence type="ECO:0000256" key="1">
    <source>
        <dbReference type="ARBA" id="ARBA00022741"/>
    </source>
</evidence>
<name>A0ABP3QAX6_9PROT</name>
<feature type="domain" description="DEAD-box RNA helicase Q" evidence="11">
    <location>
        <begin position="33"/>
        <end position="61"/>
    </location>
</feature>